<dbReference type="PANTHER" id="PTHR34114:SF11">
    <property type="entry name" value="ARABINOGALACTAN PROTEIN 13-RELATED"/>
    <property type="match status" value="1"/>
</dbReference>
<keyword evidence="3" id="KW-0336">GPI-anchor</keyword>
<gene>
    <name evidence="13" type="ORF">Dsin_021508</name>
</gene>
<feature type="chain" id="PRO_5041907791" evidence="12">
    <location>
        <begin position="30"/>
        <end position="66"/>
    </location>
</feature>
<organism evidence="13 14">
    <name type="scientific">Dipteronia sinensis</name>
    <dbReference type="NCBI Taxonomy" id="43782"/>
    <lineage>
        <taxon>Eukaryota</taxon>
        <taxon>Viridiplantae</taxon>
        <taxon>Streptophyta</taxon>
        <taxon>Embryophyta</taxon>
        <taxon>Tracheophyta</taxon>
        <taxon>Spermatophyta</taxon>
        <taxon>Magnoliopsida</taxon>
        <taxon>eudicotyledons</taxon>
        <taxon>Gunneridae</taxon>
        <taxon>Pentapetalae</taxon>
        <taxon>rosids</taxon>
        <taxon>malvids</taxon>
        <taxon>Sapindales</taxon>
        <taxon>Sapindaceae</taxon>
        <taxon>Hippocastanoideae</taxon>
        <taxon>Acereae</taxon>
        <taxon>Dipteronia</taxon>
    </lineage>
</organism>
<evidence type="ECO:0000256" key="11">
    <source>
        <dbReference type="SAM" id="Phobius"/>
    </source>
</evidence>
<evidence type="ECO:0000256" key="7">
    <source>
        <dbReference type="ARBA" id="ARBA00023180"/>
    </source>
</evidence>
<dbReference type="GO" id="GO:0098552">
    <property type="term" value="C:side of membrane"/>
    <property type="evidence" value="ECO:0007669"/>
    <property type="project" value="UniProtKB-KW"/>
</dbReference>
<evidence type="ECO:0000313" key="14">
    <source>
        <dbReference type="Proteomes" id="UP001281410"/>
    </source>
</evidence>
<evidence type="ECO:0000256" key="8">
    <source>
        <dbReference type="ARBA" id="ARBA00023278"/>
    </source>
</evidence>
<dbReference type="InterPro" id="IPR039281">
    <property type="entry name" value="AGP3/12/13/14/21"/>
</dbReference>
<keyword evidence="14" id="KW-1185">Reference proteome</keyword>
<keyword evidence="9" id="KW-0449">Lipoprotein</keyword>
<evidence type="ECO:0000313" key="13">
    <source>
        <dbReference type="EMBL" id="KAK3198093.1"/>
    </source>
</evidence>
<evidence type="ECO:0000256" key="2">
    <source>
        <dbReference type="ARBA" id="ARBA00005835"/>
    </source>
</evidence>
<feature type="transmembrane region" description="Helical" evidence="11">
    <location>
        <begin position="45"/>
        <end position="65"/>
    </location>
</feature>
<keyword evidence="11" id="KW-0812">Transmembrane</keyword>
<comment type="similarity">
    <text evidence="2">Belongs to the AG-peptide AGP family.</text>
</comment>
<comment type="subcellular location">
    <subcellularLocation>
        <location evidence="10">Endomembrane system</location>
        <topology evidence="10">Lipid-anchor</topology>
    </subcellularLocation>
    <subcellularLocation>
        <location evidence="1">Membrane</location>
        <topology evidence="1">Lipid-anchor</topology>
        <topology evidence="1">GPI-anchor</topology>
    </subcellularLocation>
</comment>
<dbReference type="AlphaFoldDB" id="A0AAD9ZZX5"/>
<evidence type="ECO:0000256" key="9">
    <source>
        <dbReference type="ARBA" id="ARBA00023288"/>
    </source>
</evidence>
<comment type="caution">
    <text evidence="13">The sequence shown here is derived from an EMBL/GenBank/DDBJ whole genome shotgun (WGS) entry which is preliminary data.</text>
</comment>
<dbReference type="PANTHER" id="PTHR34114">
    <property type="entry name" value="ARABINOGALACTAN PEPTIDE 1"/>
    <property type="match status" value="1"/>
</dbReference>
<evidence type="ECO:0000256" key="10">
    <source>
        <dbReference type="ARBA" id="ARBA00037868"/>
    </source>
</evidence>
<dbReference type="EMBL" id="JANJYJ010000007">
    <property type="protein sequence ID" value="KAK3198093.1"/>
    <property type="molecule type" value="Genomic_DNA"/>
</dbReference>
<evidence type="ECO:0000256" key="4">
    <source>
        <dbReference type="ARBA" id="ARBA00022729"/>
    </source>
</evidence>
<keyword evidence="5" id="KW-0654">Proteoglycan</keyword>
<dbReference type="Proteomes" id="UP001281410">
    <property type="component" value="Unassembled WGS sequence"/>
</dbReference>
<evidence type="ECO:0000256" key="5">
    <source>
        <dbReference type="ARBA" id="ARBA00022974"/>
    </source>
</evidence>
<feature type="signal peptide" evidence="12">
    <location>
        <begin position="1"/>
        <end position="29"/>
    </location>
</feature>
<keyword evidence="8" id="KW-0379">Hydroxylation</keyword>
<evidence type="ECO:0000256" key="12">
    <source>
        <dbReference type="SAM" id="SignalP"/>
    </source>
</evidence>
<name>A0AAD9ZZX5_9ROSI</name>
<sequence length="66" mass="6750">MEAVMKMRVFLAIMVVVVMAFSGFQNVSAADGPAPSPASAAVTTTTSAFLPTFLASLVALALGLIF</sequence>
<keyword evidence="7" id="KW-0325">Glycoprotein</keyword>
<protein>
    <submittedName>
        <fullName evidence="13">Uncharacterized protein</fullName>
    </submittedName>
</protein>
<keyword evidence="4 12" id="KW-0732">Signal</keyword>
<evidence type="ECO:0000256" key="1">
    <source>
        <dbReference type="ARBA" id="ARBA00004589"/>
    </source>
</evidence>
<keyword evidence="11" id="KW-1133">Transmembrane helix</keyword>
<accession>A0AAD9ZZX5</accession>
<dbReference type="GO" id="GO:0012505">
    <property type="term" value="C:endomembrane system"/>
    <property type="evidence" value="ECO:0007669"/>
    <property type="project" value="UniProtKB-SubCell"/>
</dbReference>
<keyword evidence="6 11" id="KW-0472">Membrane</keyword>
<evidence type="ECO:0000256" key="6">
    <source>
        <dbReference type="ARBA" id="ARBA00023136"/>
    </source>
</evidence>
<evidence type="ECO:0000256" key="3">
    <source>
        <dbReference type="ARBA" id="ARBA00022622"/>
    </source>
</evidence>
<reference evidence="13" key="1">
    <citation type="journal article" date="2023" name="Plant J.">
        <title>Genome sequences and population genomics provide insights into the demographic history, inbreeding, and mutation load of two 'living fossil' tree species of Dipteronia.</title>
        <authorList>
            <person name="Feng Y."/>
            <person name="Comes H.P."/>
            <person name="Chen J."/>
            <person name="Zhu S."/>
            <person name="Lu R."/>
            <person name="Zhang X."/>
            <person name="Li P."/>
            <person name="Qiu J."/>
            <person name="Olsen K.M."/>
            <person name="Qiu Y."/>
        </authorList>
    </citation>
    <scope>NUCLEOTIDE SEQUENCE</scope>
    <source>
        <strain evidence="13">NBL</strain>
    </source>
</reference>
<proteinExistence type="inferred from homology"/>